<dbReference type="Proteomes" id="UP000017559">
    <property type="component" value="Unassembled WGS sequence"/>
</dbReference>
<dbReference type="KEGG" id="mrr:Moror_8296"/>
<dbReference type="EMBL" id="AWSO01000148">
    <property type="protein sequence ID" value="ESK94225.1"/>
    <property type="molecule type" value="Genomic_DNA"/>
</dbReference>
<proteinExistence type="predicted"/>
<dbReference type="HOGENOM" id="CLU_1378456_0_0_1"/>
<evidence type="ECO:0000313" key="2">
    <source>
        <dbReference type="Proteomes" id="UP000017559"/>
    </source>
</evidence>
<name>V2XNY4_MONRO</name>
<evidence type="ECO:0000313" key="1">
    <source>
        <dbReference type="EMBL" id="ESK94225.1"/>
    </source>
</evidence>
<sequence>MFEAIAINLLLNSATTSLEEIVFEAGYFANWQLGVLERYLDGLDLTKHPNLRVIDLTVMTPQLIDVLERIANSSTHHKSRLEVLRLPHLTSINNLDWSRLDGVLQHPYFSGLTELTCNLCCIFSQDDVVAKTLQTRLLQLGMYLPMCEQRGILVPHVDYWYASRCLLDVYIPPLPVRRTRREKIIAALQKAIRFLKGR</sequence>
<dbReference type="OrthoDB" id="2788229at2759"/>
<dbReference type="AlphaFoldDB" id="V2XNY4"/>
<reference evidence="1 2" key="1">
    <citation type="journal article" date="2014" name="BMC Genomics">
        <title>Genome and secretome analysis of the hemibiotrophic fungal pathogen, Moniliophthora roreri, which causes frosty pod rot disease of cacao: mechanisms of the biotrophic and necrotrophic phases.</title>
        <authorList>
            <person name="Meinhardt L.W."/>
            <person name="Costa G.G.L."/>
            <person name="Thomazella D.P.T."/>
            <person name="Teixeira P.J.P.L."/>
            <person name="Carazzolle M.F."/>
            <person name="Schuster S.C."/>
            <person name="Carlson J.E."/>
            <person name="Guiltinan M.J."/>
            <person name="Mieczkowski P."/>
            <person name="Farmer A."/>
            <person name="Ramaraj T."/>
            <person name="Crozier J."/>
            <person name="Davis R.E."/>
            <person name="Shao J."/>
            <person name="Melnick R.L."/>
            <person name="Pereira G.A.G."/>
            <person name="Bailey B.A."/>
        </authorList>
    </citation>
    <scope>NUCLEOTIDE SEQUENCE [LARGE SCALE GENOMIC DNA]</scope>
    <source>
        <strain evidence="1 2">MCA 2997</strain>
    </source>
</reference>
<organism evidence="1 2">
    <name type="scientific">Moniliophthora roreri (strain MCA 2997)</name>
    <name type="common">Cocoa frosty pod rot fungus</name>
    <name type="synonym">Crinipellis roreri</name>
    <dbReference type="NCBI Taxonomy" id="1381753"/>
    <lineage>
        <taxon>Eukaryota</taxon>
        <taxon>Fungi</taxon>
        <taxon>Dikarya</taxon>
        <taxon>Basidiomycota</taxon>
        <taxon>Agaricomycotina</taxon>
        <taxon>Agaricomycetes</taxon>
        <taxon>Agaricomycetidae</taxon>
        <taxon>Agaricales</taxon>
        <taxon>Marasmiineae</taxon>
        <taxon>Marasmiaceae</taxon>
        <taxon>Moniliophthora</taxon>
    </lineage>
</organism>
<protein>
    <submittedName>
        <fullName evidence="1">Uncharacterized protein</fullName>
    </submittedName>
</protein>
<accession>V2XNY4</accession>
<keyword evidence="2" id="KW-1185">Reference proteome</keyword>
<comment type="caution">
    <text evidence="1">The sequence shown here is derived from an EMBL/GenBank/DDBJ whole genome shotgun (WGS) entry which is preliminary data.</text>
</comment>
<gene>
    <name evidence="1" type="ORF">Moror_8296</name>
</gene>